<dbReference type="AlphaFoldDB" id="A0A7V5NWY7"/>
<sequence length="93" mass="10278">MNEEQIGYSDRVSFHTAIKKDSQMIQSMQSRPGCCIQGDCWRAFDQGLTETGNDMDNADIANQVLVLPAHPTIPGTVSYHQCGVSHITRPLTI</sequence>
<dbReference type="EMBL" id="DROP01000160">
    <property type="protein sequence ID" value="HHI88774.1"/>
    <property type="molecule type" value="Genomic_DNA"/>
</dbReference>
<reference evidence="1" key="1">
    <citation type="journal article" date="2020" name="mSystems">
        <title>Genome- and Community-Level Interaction Insights into Carbon Utilization and Element Cycling Functions of Hydrothermarchaeota in Hydrothermal Sediment.</title>
        <authorList>
            <person name="Zhou Z."/>
            <person name="Liu Y."/>
            <person name="Xu W."/>
            <person name="Pan J."/>
            <person name="Luo Z.H."/>
            <person name="Li M."/>
        </authorList>
    </citation>
    <scope>NUCLEOTIDE SEQUENCE [LARGE SCALE GENOMIC DNA]</scope>
    <source>
        <strain evidence="1">HyVt-538</strain>
    </source>
</reference>
<evidence type="ECO:0000313" key="1">
    <source>
        <dbReference type="EMBL" id="HHI88774.1"/>
    </source>
</evidence>
<comment type="caution">
    <text evidence="1">The sequence shown here is derived from an EMBL/GenBank/DDBJ whole genome shotgun (WGS) entry which is preliminary data.</text>
</comment>
<organism evidence="1">
    <name type="scientific">Hellea balneolensis</name>
    <dbReference type="NCBI Taxonomy" id="287478"/>
    <lineage>
        <taxon>Bacteria</taxon>
        <taxon>Pseudomonadati</taxon>
        <taxon>Pseudomonadota</taxon>
        <taxon>Alphaproteobacteria</taxon>
        <taxon>Maricaulales</taxon>
        <taxon>Robiginitomaculaceae</taxon>
        <taxon>Hellea</taxon>
    </lineage>
</organism>
<proteinExistence type="predicted"/>
<accession>A0A7V5NWY7</accession>
<name>A0A7V5NWY7_9PROT</name>
<protein>
    <submittedName>
        <fullName evidence="1">Uncharacterized protein</fullName>
    </submittedName>
</protein>
<gene>
    <name evidence="1" type="ORF">ENK01_02370</name>
</gene>
<dbReference type="Proteomes" id="UP000885806">
    <property type="component" value="Unassembled WGS sequence"/>
</dbReference>